<dbReference type="RefSeq" id="WP_227321687.1">
    <property type="nucleotide sequence ID" value="NZ_JAESVB010000005.1"/>
</dbReference>
<evidence type="ECO:0000313" key="1">
    <source>
        <dbReference type="EMBL" id="MCB8876028.1"/>
    </source>
</evidence>
<organism evidence="1 2">
    <name type="scientific">Acidisoma silvae</name>
    <dbReference type="NCBI Taxonomy" id="2802396"/>
    <lineage>
        <taxon>Bacteria</taxon>
        <taxon>Pseudomonadati</taxon>
        <taxon>Pseudomonadota</taxon>
        <taxon>Alphaproteobacteria</taxon>
        <taxon>Acetobacterales</taxon>
        <taxon>Acidocellaceae</taxon>
        <taxon>Acidisoma</taxon>
    </lineage>
</organism>
<dbReference type="EMBL" id="JAESVB010000005">
    <property type="protein sequence ID" value="MCB8876028.1"/>
    <property type="molecule type" value="Genomic_DNA"/>
</dbReference>
<sequence>MSIPSNIRLPPGQVVMVEFGPDPRQIMAPGVMTGPLGVRPEMYKERHCIVVSITSGLTTVVPLSTKPPSVVRAYHFRILAGKYPGMSIIEDSWTKSDLITTVSNQRVDRILVAGRRTTVILDAADLKAVRATVLHALQLGRLTFAL</sequence>
<dbReference type="GO" id="GO:0003677">
    <property type="term" value="F:DNA binding"/>
    <property type="evidence" value="ECO:0007669"/>
    <property type="project" value="InterPro"/>
</dbReference>
<keyword evidence="2" id="KW-1185">Reference proteome</keyword>
<dbReference type="Proteomes" id="UP000708298">
    <property type="component" value="Unassembled WGS sequence"/>
</dbReference>
<evidence type="ECO:0000313" key="2">
    <source>
        <dbReference type="Proteomes" id="UP000708298"/>
    </source>
</evidence>
<proteinExistence type="predicted"/>
<dbReference type="InterPro" id="IPR003477">
    <property type="entry name" value="PemK-like"/>
</dbReference>
<dbReference type="InterPro" id="IPR011067">
    <property type="entry name" value="Plasmid_toxin/cell-grow_inhib"/>
</dbReference>
<reference evidence="1" key="1">
    <citation type="journal article" date="2021" name="Microorganisms">
        <title>Acidisoma silvae sp. nov. and Acidisomacellulosilytica sp. nov., Two Acidophilic Bacteria Isolated from Decaying Wood, Hydrolyzing Cellulose and Producing Poly-3-hydroxybutyrate.</title>
        <authorList>
            <person name="Mieszkin S."/>
            <person name="Pouder E."/>
            <person name="Uroz S."/>
            <person name="Simon-Colin C."/>
            <person name="Alain K."/>
        </authorList>
    </citation>
    <scope>NUCLEOTIDE SEQUENCE</scope>
    <source>
        <strain evidence="1">HW T2.11</strain>
    </source>
</reference>
<dbReference type="AlphaFoldDB" id="A0A963YS10"/>
<dbReference type="Gene3D" id="2.30.30.110">
    <property type="match status" value="1"/>
</dbReference>
<accession>A0A963YS10</accession>
<dbReference type="SUPFAM" id="SSF50118">
    <property type="entry name" value="Cell growth inhibitor/plasmid maintenance toxic component"/>
    <property type="match status" value="1"/>
</dbReference>
<reference evidence="1" key="2">
    <citation type="submission" date="2021-01" db="EMBL/GenBank/DDBJ databases">
        <authorList>
            <person name="Mieszkin S."/>
            <person name="Pouder E."/>
            <person name="Alain K."/>
        </authorList>
    </citation>
    <scope>NUCLEOTIDE SEQUENCE</scope>
    <source>
        <strain evidence="1">HW T2.11</strain>
    </source>
</reference>
<comment type="caution">
    <text evidence="1">The sequence shown here is derived from an EMBL/GenBank/DDBJ whole genome shotgun (WGS) entry which is preliminary data.</text>
</comment>
<protein>
    <submittedName>
        <fullName evidence="1">Type II toxin-antitoxin system PemK/MazF family toxin</fullName>
    </submittedName>
</protein>
<name>A0A963YS10_9PROT</name>
<gene>
    <name evidence="1" type="ORF">ASILVAE211_12615</name>
</gene>
<dbReference type="Pfam" id="PF02452">
    <property type="entry name" value="PemK_toxin"/>
    <property type="match status" value="1"/>
</dbReference>